<accession>A0AAD4SEQ0</accession>
<evidence type="ECO:0000313" key="2">
    <source>
        <dbReference type="EMBL" id="KAI3903576.1"/>
    </source>
</evidence>
<organism evidence="2 3">
    <name type="scientific">Papaver atlanticum</name>
    <dbReference type="NCBI Taxonomy" id="357466"/>
    <lineage>
        <taxon>Eukaryota</taxon>
        <taxon>Viridiplantae</taxon>
        <taxon>Streptophyta</taxon>
        <taxon>Embryophyta</taxon>
        <taxon>Tracheophyta</taxon>
        <taxon>Spermatophyta</taxon>
        <taxon>Magnoliopsida</taxon>
        <taxon>Ranunculales</taxon>
        <taxon>Papaveraceae</taxon>
        <taxon>Papaveroideae</taxon>
        <taxon>Papaver</taxon>
    </lineage>
</organism>
<protein>
    <submittedName>
        <fullName evidence="2">Uncharacterized protein</fullName>
    </submittedName>
</protein>
<sequence>MKGIVISFLMVPVAIAGLQISHARIRGHAVEDKVIKIVTGDSNIVQNLGADGDKDLVYETVIRIVKEEYPNWEEDHDEVNGGTFFEDLSQADGYSDALTEIKIRVRIILEEALDVDLYDAFDSLDLNKVKRVGDLVSQIKFLLPKPKAN</sequence>
<evidence type="ECO:0000313" key="3">
    <source>
        <dbReference type="Proteomes" id="UP001202328"/>
    </source>
</evidence>
<dbReference type="AlphaFoldDB" id="A0AAD4SEQ0"/>
<dbReference type="Proteomes" id="UP001202328">
    <property type="component" value="Unassembled WGS sequence"/>
</dbReference>
<gene>
    <name evidence="2" type="ORF">MKW98_032230</name>
</gene>
<proteinExistence type="predicted"/>
<feature type="chain" id="PRO_5042123080" evidence="1">
    <location>
        <begin position="17"/>
        <end position="149"/>
    </location>
</feature>
<keyword evidence="3" id="KW-1185">Reference proteome</keyword>
<feature type="signal peptide" evidence="1">
    <location>
        <begin position="1"/>
        <end position="16"/>
    </location>
</feature>
<keyword evidence="1" id="KW-0732">Signal</keyword>
<evidence type="ECO:0000256" key="1">
    <source>
        <dbReference type="SAM" id="SignalP"/>
    </source>
</evidence>
<comment type="caution">
    <text evidence="2">The sequence shown here is derived from an EMBL/GenBank/DDBJ whole genome shotgun (WGS) entry which is preliminary data.</text>
</comment>
<name>A0AAD4SEQ0_9MAGN</name>
<dbReference type="EMBL" id="JAJJMB010011222">
    <property type="protein sequence ID" value="KAI3903576.1"/>
    <property type="molecule type" value="Genomic_DNA"/>
</dbReference>
<reference evidence="2" key="1">
    <citation type="submission" date="2022-04" db="EMBL/GenBank/DDBJ databases">
        <title>A functionally conserved STORR gene fusion in Papaver species that diverged 16.8 million years ago.</title>
        <authorList>
            <person name="Catania T."/>
        </authorList>
    </citation>
    <scope>NUCLEOTIDE SEQUENCE</scope>
    <source>
        <strain evidence="2">S-188037</strain>
    </source>
</reference>